<dbReference type="RefSeq" id="WP_265382231.1">
    <property type="nucleotide sequence ID" value="NZ_CP110615.1"/>
</dbReference>
<name>A0ABY6NY16_9NOCA</name>
<keyword evidence="2" id="KW-1185">Reference proteome</keyword>
<gene>
    <name evidence="1" type="ORF">RHODO2019_13265</name>
</gene>
<organism evidence="1 2">
    <name type="scientific">Rhodococcus antarcticus</name>
    <dbReference type="NCBI Taxonomy" id="2987751"/>
    <lineage>
        <taxon>Bacteria</taxon>
        <taxon>Bacillati</taxon>
        <taxon>Actinomycetota</taxon>
        <taxon>Actinomycetes</taxon>
        <taxon>Mycobacteriales</taxon>
        <taxon>Nocardiaceae</taxon>
        <taxon>Rhodococcus</taxon>
    </lineage>
</organism>
<evidence type="ECO:0000313" key="1">
    <source>
        <dbReference type="EMBL" id="UZJ24124.1"/>
    </source>
</evidence>
<evidence type="ECO:0000313" key="2">
    <source>
        <dbReference type="Proteomes" id="UP001164965"/>
    </source>
</evidence>
<accession>A0ABY6NY16</accession>
<dbReference type="Proteomes" id="UP001164965">
    <property type="component" value="Chromosome"/>
</dbReference>
<reference evidence="1" key="1">
    <citation type="submission" date="2022-10" db="EMBL/GenBank/DDBJ databases">
        <title>Rhodococcus sp.75.</title>
        <authorList>
            <person name="Sun M."/>
        </authorList>
    </citation>
    <scope>NUCLEOTIDE SEQUENCE</scope>
    <source>
        <strain evidence="1">75</strain>
    </source>
</reference>
<protein>
    <submittedName>
        <fullName evidence="1">DUF1501 domain-containing protein</fullName>
    </submittedName>
</protein>
<proteinExistence type="predicted"/>
<sequence length="114" mass="11390">MRVGLGKAPAALGGAILGARGRQAVVLVYSEFGRRVAANSNASDGTASSVFLRGSGVTGGFHGAQPSLTDLGNGDLRVDPDFPDVQGTVLDRVLGADPGAVLDGWTGQVDGLLG</sequence>
<dbReference type="EMBL" id="CP110615">
    <property type="protein sequence ID" value="UZJ24124.1"/>
    <property type="molecule type" value="Genomic_DNA"/>
</dbReference>